<reference evidence="2 3" key="1">
    <citation type="submission" date="2024-09" db="EMBL/GenBank/DDBJ databases">
        <title>Chromosome-scale assembly of Riccia fluitans.</title>
        <authorList>
            <person name="Paukszto L."/>
            <person name="Sawicki J."/>
            <person name="Karawczyk K."/>
            <person name="Piernik-Szablinska J."/>
            <person name="Szczecinska M."/>
            <person name="Mazdziarz M."/>
        </authorList>
    </citation>
    <scope>NUCLEOTIDE SEQUENCE [LARGE SCALE GENOMIC DNA]</scope>
    <source>
        <strain evidence="2">Rf_01</strain>
        <tissue evidence="2">Aerial parts of the thallus</tissue>
    </source>
</reference>
<feature type="region of interest" description="Disordered" evidence="1">
    <location>
        <begin position="133"/>
        <end position="155"/>
    </location>
</feature>
<dbReference type="EMBL" id="JBHFFA010000002">
    <property type="protein sequence ID" value="KAL2642542.1"/>
    <property type="molecule type" value="Genomic_DNA"/>
</dbReference>
<accession>A0ABD1Z8B5</accession>
<feature type="region of interest" description="Disordered" evidence="1">
    <location>
        <begin position="1"/>
        <end position="24"/>
    </location>
</feature>
<organism evidence="2 3">
    <name type="scientific">Riccia fluitans</name>
    <dbReference type="NCBI Taxonomy" id="41844"/>
    <lineage>
        <taxon>Eukaryota</taxon>
        <taxon>Viridiplantae</taxon>
        <taxon>Streptophyta</taxon>
        <taxon>Embryophyta</taxon>
        <taxon>Marchantiophyta</taxon>
        <taxon>Marchantiopsida</taxon>
        <taxon>Marchantiidae</taxon>
        <taxon>Marchantiales</taxon>
        <taxon>Ricciaceae</taxon>
        <taxon>Riccia</taxon>
    </lineage>
</organism>
<comment type="caution">
    <text evidence="2">The sequence shown here is derived from an EMBL/GenBank/DDBJ whole genome shotgun (WGS) entry which is preliminary data.</text>
</comment>
<dbReference type="AlphaFoldDB" id="A0ABD1Z8B5"/>
<sequence length="155" mass="17316">MKHRGTYGETVQRGNRRTIGGASIRTQLVPHRADWEREPSLGADIGLLVGTGLRNPRARPTADLHGPPSTRYARDLHADPDLGTMISVSLRALGRYKEQHPGQVNARLIKSERSYLPPRLPPDTIRVRFELMPIRSSKTGRNSEQPLQSRPVDDA</sequence>
<protein>
    <submittedName>
        <fullName evidence="2">Uncharacterized protein</fullName>
    </submittedName>
</protein>
<evidence type="ECO:0000256" key="1">
    <source>
        <dbReference type="SAM" id="MobiDB-lite"/>
    </source>
</evidence>
<proteinExistence type="predicted"/>
<dbReference type="Proteomes" id="UP001605036">
    <property type="component" value="Unassembled WGS sequence"/>
</dbReference>
<gene>
    <name evidence="2" type="ORF">R1flu_010129</name>
</gene>
<evidence type="ECO:0000313" key="2">
    <source>
        <dbReference type="EMBL" id="KAL2642542.1"/>
    </source>
</evidence>
<evidence type="ECO:0000313" key="3">
    <source>
        <dbReference type="Proteomes" id="UP001605036"/>
    </source>
</evidence>
<feature type="compositionally biased region" description="Polar residues" evidence="1">
    <location>
        <begin position="136"/>
        <end position="148"/>
    </location>
</feature>
<keyword evidence="3" id="KW-1185">Reference proteome</keyword>
<name>A0ABD1Z8B5_9MARC</name>